<reference evidence="2" key="1">
    <citation type="submission" date="2014-09" db="EMBL/GenBank/DDBJ databases">
        <title>Draft genome sequence of an oleaginous Mucoromycotina fungus Mucor ambiguus NBRC6742.</title>
        <authorList>
            <person name="Takeda I."/>
            <person name="Yamane N."/>
            <person name="Morita T."/>
            <person name="Tamano K."/>
            <person name="Machida M."/>
            <person name="Baker S."/>
            <person name="Koike H."/>
        </authorList>
    </citation>
    <scope>NUCLEOTIDE SEQUENCE</scope>
    <source>
        <strain evidence="2">NBRC 6742</strain>
    </source>
</reference>
<feature type="compositionally biased region" description="Acidic residues" evidence="1">
    <location>
        <begin position="44"/>
        <end position="73"/>
    </location>
</feature>
<dbReference type="AlphaFoldDB" id="A0A0C9MRE9"/>
<dbReference type="EMBL" id="DF836392">
    <property type="protein sequence ID" value="GAN05857.1"/>
    <property type="molecule type" value="Genomic_DNA"/>
</dbReference>
<gene>
    <name evidence="2" type="ORF">MAM1_0103c05333</name>
</gene>
<proteinExistence type="predicted"/>
<organism evidence="2">
    <name type="scientific">Mucor ambiguus</name>
    <dbReference type="NCBI Taxonomy" id="91626"/>
    <lineage>
        <taxon>Eukaryota</taxon>
        <taxon>Fungi</taxon>
        <taxon>Fungi incertae sedis</taxon>
        <taxon>Mucoromycota</taxon>
        <taxon>Mucoromycotina</taxon>
        <taxon>Mucoromycetes</taxon>
        <taxon>Mucorales</taxon>
        <taxon>Mucorineae</taxon>
        <taxon>Mucoraceae</taxon>
        <taxon>Mucor</taxon>
    </lineage>
</organism>
<evidence type="ECO:0000256" key="1">
    <source>
        <dbReference type="SAM" id="MobiDB-lite"/>
    </source>
</evidence>
<evidence type="ECO:0000313" key="2">
    <source>
        <dbReference type="EMBL" id="GAN05857.1"/>
    </source>
</evidence>
<sequence>MFTFKRNPFALDKRNDRLFATDDEDDSLEEEKCQVVNSLFNVATEDEDDKSEEDKEDEEEEEGDDNEKEDDNNEEGKENQENNEVEESKTDKDIVWEEIEIKESEVFQVVKAVEEATKAEDAEVVADVRKEEITYEVVVEYAAAQLPVLEEDIEMAYIPFVQQEATILTWFLEQKNVETGYITEDAEMEIDEQCYWVQVEMDERW</sequence>
<name>A0A0C9MRE9_9FUNG</name>
<feature type="compositionally biased region" description="Basic and acidic residues" evidence="1">
    <location>
        <begin position="74"/>
        <end position="92"/>
    </location>
</feature>
<keyword evidence="3" id="KW-1185">Reference proteome</keyword>
<protein>
    <submittedName>
        <fullName evidence="2">Uncharacterized protein</fullName>
    </submittedName>
</protein>
<accession>A0A0C9MRE9</accession>
<feature type="region of interest" description="Disordered" evidence="1">
    <location>
        <begin position="13"/>
        <end position="92"/>
    </location>
</feature>
<evidence type="ECO:0000313" key="3">
    <source>
        <dbReference type="Proteomes" id="UP000053815"/>
    </source>
</evidence>
<dbReference type="Proteomes" id="UP000053815">
    <property type="component" value="Unassembled WGS sequence"/>
</dbReference>